<protein>
    <submittedName>
        <fullName evidence="10">KpsF/GutQ family sugar-phosphate isomerase</fullName>
    </submittedName>
</protein>
<dbReference type="Proteomes" id="UP000274139">
    <property type="component" value="Unassembled WGS sequence"/>
</dbReference>
<feature type="site" description="Catalytically relevant" evidence="6">
    <location>
        <position position="51"/>
    </location>
</feature>
<feature type="site" description="Catalytically relevant" evidence="6">
    <location>
        <position position="144"/>
    </location>
</feature>
<dbReference type="InterPro" id="IPR004800">
    <property type="entry name" value="KdsD/KpsF-type"/>
</dbReference>
<dbReference type="PANTHER" id="PTHR42745">
    <property type="match status" value="1"/>
</dbReference>
<dbReference type="InterPro" id="IPR050986">
    <property type="entry name" value="GutQ/KpsF_isomerases"/>
</dbReference>
<dbReference type="InterPro" id="IPR046342">
    <property type="entry name" value="CBS_dom_sf"/>
</dbReference>
<organism evidence="10 11">
    <name type="scientific">Aquitalea palustris</name>
    <dbReference type="NCBI Taxonomy" id="2480983"/>
    <lineage>
        <taxon>Bacteria</taxon>
        <taxon>Pseudomonadati</taxon>
        <taxon>Pseudomonadota</taxon>
        <taxon>Betaproteobacteria</taxon>
        <taxon>Neisseriales</taxon>
        <taxon>Chromobacteriaceae</taxon>
        <taxon>Aquitalea</taxon>
    </lineage>
</organism>
<evidence type="ECO:0000256" key="6">
    <source>
        <dbReference type="PIRSR" id="PIRSR004692-3"/>
    </source>
</evidence>
<dbReference type="Gene3D" id="3.40.50.10490">
    <property type="entry name" value="Glucose-6-phosphate isomerase like protein, domain 1"/>
    <property type="match status" value="1"/>
</dbReference>
<feature type="site" description="Catalytically relevant" evidence="6">
    <location>
        <position position="185"/>
    </location>
</feature>
<reference evidence="10 11" key="1">
    <citation type="submission" date="2018-10" db="EMBL/GenBank/DDBJ databases">
        <title>Draft genome sequence of Aquitalea MWU14-2217 isolated from a wild cranberry bog in Provincetown, Massachusetts.</title>
        <authorList>
            <person name="Ebadzadsahrai G."/>
            <person name="Soby S."/>
        </authorList>
    </citation>
    <scope>NUCLEOTIDE SEQUENCE [LARGE SCALE GENOMIC DNA]</scope>
    <source>
        <strain evidence="10 11">MWU14-2217</strain>
    </source>
</reference>
<dbReference type="InterPro" id="IPR035474">
    <property type="entry name" value="SIS_Kpsf"/>
</dbReference>
<dbReference type="GO" id="GO:0097367">
    <property type="term" value="F:carbohydrate derivative binding"/>
    <property type="evidence" value="ECO:0007669"/>
    <property type="project" value="InterPro"/>
</dbReference>
<evidence type="ECO:0000259" key="8">
    <source>
        <dbReference type="PROSITE" id="PS51371"/>
    </source>
</evidence>
<dbReference type="OrthoDB" id="9762536at2"/>
<dbReference type="PANTHER" id="PTHR42745:SF1">
    <property type="entry name" value="ARABINOSE 5-PHOSPHATE ISOMERASE KDSD"/>
    <property type="match status" value="1"/>
</dbReference>
<dbReference type="GO" id="GO:1901135">
    <property type="term" value="P:carbohydrate derivative metabolic process"/>
    <property type="evidence" value="ECO:0007669"/>
    <property type="project" value="InterPro"/>
</dbReference>
<evidence type="ECO:0000256" key="5">
    <source>
        <dbReference type="PIRSR" id="PIRSR004692-2"/>
    </source>
</evidence>
<dbReference type="SUPFAM" id="SSF54631">
    <property type="entry name" value="CBS-domain pair"/>
    <property type="match status" value="1"/>
</dbReference>
<keyword evidence="5" id="KW-0862">Zinc</keyword>
<dbReference type="InterPro" id="IPR001347">
    <property type="entry name" value="SIS_dom"/>
</dbReference>
<feature type="domain" description="CBS" evidence="8">
    <location>
        <begin position="202"/>
        <end position="258"/>
    </location>
</feature>
<dbReference type="InterPro" id="IPR000644">
    <property type="entry name" value="CBS_dom"/>
</dbReference>
<dbReference type="GO" id="GO:0019146">
    <property type="term" value="F:arabinose-5-phosphate isomerase activity"/>
    <property type="evidence" value="ECO:0007669"/>
    <property type="project" value="UniProtKB-ARBA"/>
</dbReference>
<evidence type="ECO:0000259" key="9">
    <source>
        <dbReference type="PROSITE" id="PS51464"/>
    </source>
</evidence>
<dbReference type="PROSITE" id="PS51464">
    <property type="entry name" value="SIS"/>
    <property type="match status" value="1"/>
</dbReference>
<dbReference type="InterPro" id="IPR046348">
    <property type="entry name" value="SIS_dom_sf"/>
</dbReference>
<proteinExistence type="inferred from homology"/>
<dbReference type="SUPFAM" id="SSF53697">
    <property type="entry name" value="SIS domain"/>
    <property type="match status" value="1"/>
</dbReference>
<keyword evidence="3 7" id="KW-0129">CBS domain</keyword>
<keyword evidence="10" id="KW-0413">Isomerase</keyword>
<dbReference type="Gene3D" id="3.10.580.10">
    <property type="entry name" value="CBS-domain"/>
    <property type="match status" value="1"/>
</dbReference>
<feature type="site" description="Catalytically relevant" evidence="6">
    <location>
        <position position="103"/>
    </location>
</feature>
<keyword evidence="5" id="KW-0479">Metal-binding</keyword>
<dbReference type="GO" id="GO:0046872">
    <property type="term" value="F:metal ion binding"/>
    <property type="evidence" value="ECO:0007669"/>
    <property type="project" value="UniProtKB-KW"/>
</dbReference>
<keyword evidence="11" id="KW-1185">Reference proteome</keyword>
<comment type="caution">
    <text evidence="10">The sequence shown here is derived from an EMBL/GenBank/DDBJ whole genome shotgun (WGS) entry which is preliminary data.</text>
</comment>
<dbReference type="Pfam" id="PF01380">
    <property type="entry name" value="SIS"/>
    <property type="match status" value="1"/>
</dbReference>
<dbReference type="RefSeq" id="WP_103524773.1">
    <property type="nucleotide sequence ID" value="NZ_JAIZDC010000012.1"/>
</dbReference>
<feature type="domain" description="CBS" evidence="8">
    <location>
        <begin position="267"/>
        <end position="315"/>
    </location>
</feature>
<accession>A0A454JI84</accession>
<evidence type="ECO:0000256" key="4">
    <source>
        <dbReference type="PIRNR" id="PIRNR004692"/>
    </source>
</evidence>
<evidence type="ECO:0000256" key="1">
    <source>
        <dbReference type="ARBA" id="ARBA00008165"/>
    </source>
</evidence>
<evidence type="ECO:0000256" key="7">
    <source>
        <dbReference type="PROSITE-ProRule" id="PRU00703"/>
    </source>
</evidence>
<evidence type="ECO:0000256" key="2">
    <source>
        <dbReference type="ARBA" id="ARBA00022737"/>
    </source>
</evidence>
<feature type="binding site" evidence="5">
    <location>
        <position position="74"/>
    </location>
    <ligand>
        <name>Zn(2+)</name>
        <dbReference type="ChEBI" id="CHEBI:29105"/>
    </ligand>
</feature>
<sequence length="315" mass="33483">MPDSVQIGANVFLQQGHALLKQAESLSVDFEQAVQLIAATQGKLVVCGMGKSGIIGRKIAATLASTGSPSFFVHPAEAFHGDLGMITAQDSVLLLSYSGETDEVRRLLPHLQQLGVPVIAITAVAVSTLATAADLTLHVDVPRECCPNNLAPTTSTTMMLVMGDALAMALMTKRAFQPEDFARRHPGGSLGKKLLTRVGDVMHRHPPSCALSAPFRTIVNTMTHGQLGLSLVVDEAQKTLGIITDGDLRRAMEQHEALGQLQAHQLMTPDPLTIPQDAPLGAAQEKMARHQVTALVAINPQHVATGVIRLLDLCT</sequence>
<keyword evidence="2" id="KW-0677">Repeat</keyword>
<dbReference type="EMBL" id="RFAR01000043">
    <property type="protein sequence ID" value="RMC97144.1"/>
    <property type="molecule type" value="Genomic_DNA"/>
</dbReference>
<evidence type="ECO:0000256" key="3">
    <source>
        <dbReference type="ARBA" id="ARBA00023122"/>
    </source>
</evidence>
<dbReference type="CDD" id="cd04604">
    <property type="entry name" value="CBS_pair_SIS_assoc"/>
    <property type="match status" value="1"/>
</dbReference>
<dbReference type="FunFam" id="3.40.50.10490:FF:000011">
    <property type="entry name" value="Arabinose 5-phosphate isomerase"/>
    <property type="match status" value="1"/>
</dbReference>
<gene>
    <name evidence="10" type="ORF">EAY64_10800</name>
</gene>
<dbReference type="CDD" id="cd05014">
    <property type="entry name" value="SIS_Kpsf"/>
    <property type="match status" value="1"/>
</dbReference>
<name>A0A454JI84_9NEIS</name>
<dbReference type="PROSITE" id="PS51371">
    <property type="entry name" value="CBS"/>
    <property type="match status" value="2"/>
</dbReference>
<dbReference type="Pfam" id="PF00571">
    <property type="entry name" value="CBS"/>
    <property type="match status" value="2"/>
</dbReference>
<dbReference type="PIRSF" id="PIRSF004692">
    <property type="entry name" value="KdsD_KpsF"/>
    <property type="match status" value="1"/>
</dbReference>
<feature type="domain" description="SIS" evidence="9">
    <location>
        <begin position="33"/>
        <end position="176"/>
    </location>
</feature>
<dbReference type="NCBIfam" id="TIGR00393">
    <property type="entry name" value="kpsF"/>
    <property type="match status" value="1"/>
</dbReference>
<comment type="similarity">
    <text evidence="1 4">Belongs to the SIS family. GutQ/KpsF subfamily.</text>
</comment>
<dbReference type="AlphaFoldDB" id="A0A454JI84"/>
<evidence type="ECO:0000313" key="11">
    <source>
        <dbReference type="Proteomes" id="UP000274139"/>
    </source>
</evidence>
<dbReference type="GO" id="GO:0005975">
    <property type="term" value="P:carbohydrate metabolic process"/>
    <property type="evidence" value="ECO:0007669"/>
    <property type="project" value="InterPro"/>
</dbReference>
<evidence type="ECO:0000313" key="10">
    <source>
        <dbReference type="EMBL" id="RMC97144.1"/>
    </source>
</evidence>